<evidence type="ECO:0000313" key="3">
    <source>
        <dbReference type="Proteomes" id="UP001183629"/>
    </source>
</evidence>
<reference evidence="2 3" key="1">
    <citation type="submission" date="2023-07" db="EMBL/GenBank/DDBJ databases">
        <title>Sequencing the genomes of 1000 actinobacteria strains.</title>
        <authorList>
            <person name="Klenk H.-P."/>
        </authorList>
    </citation>
    <scope>NUCLEOTIDE SEQUENCE [LARGE SCALE GENOMIC DNA]</scope>
    <source>
        <strain evidence="2 3">DSM 44711</strain>
    </source>
</reference>
<feature type="signal peptide" evidence="1">
    <location>
        <begin position="1"/>
        <end position="30"/>
    </location>
</feature>
<keyword evidence="3" id="KW-1185">Reference proteome</keyword>
<proteinExistence type="predicted"/>
<feature type="chain" id="PRO_5042111253" evidence="1">
    <location>
        <begin position="31"/>
        <end position="148"/>
    </location>
</feature>
<dbReference type="AlphaFoldDB" id="A0AAE4CYZ2"/>
<dbReference type="EMBL" id="JAVDYC010000001">
    <property type="protein sequence ID" value="MDR7328093.1"/>
    <property type="molecule type" value="Genomic_DNA"/>
</dbReference>
<gene>
    <name evidence="2" type="ORF">J2S44_008343</name>
</gene>
<dbReference type="RefSeq" id="WP_310428988.1">
    <property type="nucleotide sequence ID" value="NZ_JAVDYC010000001.1"/>
</dbReference>
<accession>A0AAE4CYZ2</accession>
<keyword evidence="1" id="KW-0732">Signal</keyword>
<dbReference type="Proteomes" id="UP001183629">
    <property type="component" value="Unassembled WGS sequence"/>
</dbReference>
<organism evidence="2 3">
    <name type="scientific">Catenuloplanes niger</name>
    <dbReference type="NCBI Taxonomy" id="587534"/>
    <lineage>
        <taxon>Bacteria</taxon>
        <taxon>Bacillati</taxon>
        <taxon>Actinomycetota</taxon>
        <taxon>Actinomycetes</taxon>
        <taxon>Micromonosporales</taxon>
        <taxon>Micromonosporaceae</taxon>
        <taxon>Catenuloplanes</taxon>
    </lineage>
</organism>
<evidence type="ECO:0000256" key="1">
    <source>
        <dbReference type="SAM" id="SignalP"/>
    </source>
</evidence>
<sequence length="148" mass="16079">MKIVRRLLTGMFASTVALTAGLVVSSPAQALPSGHVYNRLATHVDLRAASIDTGLRYRCVVWNMSGGAKSDRQVKPCVAPRVPAGGQSRGDADAFTIVNSRYWVRFGKNDKWRLVGANVYTRILGKHPLMDHATCRHRTGGSIGCTID</sequence>
<evidence type="ECO:0000313" key="2">
    <source>
        <dbReference type="EMBL" id="MDR7328093.1"/>
    </source>
</evidence>
<name>A0AAE4CYZ2_9ACTN</name>
<protein>
    <submittedName>
        <fullName evidence="2">Uncharacterized protein</fullName>
    </submittedName>
</protein>
<comment type="caution">
    <text evidence="2">The sequence shown here is derived from an EMBL/GenBank/DDBJ whole genome shotgun (WGS) entry which is preliminary data.</text>
</comment>